<feature type="domain" description="Bacterial surface antigen (D15)" evidence="3">
    <location>
        <begin position="52"/>
        <end position="346"/>
    </location>
</feature>
<accession>A0A0K1QAQ1</accession>
<dbReference type="Pfam" id="PF01103">
    <property type="entry name" value="Omp85"/>
    <property type="match status" value="1"/>
</dbReference>
<keyword evidence="2" id="KW-0472">Membrane</keyword>
<evidence type="ECO:0000259" key="3">
    <source>
        <dbReference type="Pfam" id="PF01103"/>
    </source>
</evidence>
<dbReference type="KEGG" id="llu:AKJ09_09163"/>
<dbReference type="AlphaFoldDB" id="A0A0K1QAQ1"/>
<dbReference type="STRING" id="1391654.AKJ09_09163"/>
<protein>
    <submittedName>
        <fullName evidence="4">Outer membrane protein</fullName>
    </submittedName>
</protein>
<dbReference type="GO" id="GO:0019867">
    <property type="term" value="C:outer membrane"/>
    <property type="evidence" value="ECO:0007669"/>
    <property type="project" value="InterPro"/>
</dbReference>
<evidence type="ECO:0000313" key="4">
    <source>
        <dbReference type="EMBL" id="AKV02500.1"/>
    </source>
</evidence>
<dbReference type="RefSeq" id="WP_169928292.1">
    <property type="nucleotide sequence ID" value="NZ_CP012333.1"/>
</dbReference>
<dbReference type="Gene3D" id="2.40.160.50">
    <property type="entry name" value="membrane protein fhac: a member of the omp85/tpsb transporter family"/>
    <property type="match status" value="1"/>
</dbReference>
<evidence type="ECO:0000256" key="1">
    <source>
        <dbReference type="ARBA" id="ARBA00004370"/>
    </source>
</evidence>
<evidence type="ECO:0000256" key="2">
    <source>
        <dbReference type="ARBA" id="ARBA00023136"/>
    </source>
</evidence>
<keyword evidence="5" id="KW-1185">Reference proteome</keyword>
<reference evidence="4 5" key="1">
    <citation type="submission" date="2015-08" db="EMBL/GenBank/DDBJ databases">
        <authorList>
            <person name="Babu N.S."/>
            <person name="Beckwith C.J."/>
            <person name="Beseler K.G."/>
            <person name="Brison A."/>
            <person name="Carone J.V."/>
            <person name="Caskin T.P."/>
            <person name="Diamond M."/>
            <person name="Durham M.E."/>
            <person name="Foxe J.M."/>
            <person name="Go M."/>
            <person name="Henderson B.A."/>
            <person name="Jones I.B."/>
            <person name="McGettigan J.A."/>
            <person name="Micheletti S.J."/>
            <person name="Nasrallah M.E."/>
            <person name="Ortiz D."/>
            <person name="Piller C.R."/>
            <person name="Privatt S.R."/>
            <person name="Schneider S.L."/>
            <person name="Sharp S."/>
            <person name="Smith T.C."/>
            <person name="Stanton J.D."/>
            <person name="Ullery H.E."/>
            <person name="Wilson R.J."/>
            <person name="Serrano M.G."/>
            <person name="Buck G."/>
            <person name="Lee V."/>
            <person name="Wang Y."/>
            <person name="Carvalho R."/>
            <person name="Voegtly L."/>
            <person name="Shi R."/>
            <person name="Duckworth R."/>
            <person name="Johnson A."/>
            <person name="Loviza R."/>
            <person name="Walstead R."/>
            <person name="Shah Z."/>
            <person name="Kiflezghi M."/>
            <person name="Wade K."/>
            <person name="Ball S.L."/>
            <person name="Bradley K.W."/>
            <person name="Asai D.J."/>
            <person name="Bowman C.A."/>
            <person name="Russell D.A."/>
            <person name="Pope W.H."/>
            <person name="Jacobs-Sera D."/>
            <person name="Hendrix R.W."/>
            <person name="Hatfull G.F."/>
        </authorList>
    </citation>
    <scope>NUCLEOTIDE SEQUENCE [LARGE SCALE GENOMIC DNA]</scope>
    <source>
        <strain evidence="4 5">DSM 27648</strain>
    </source>
</reference>
<dbReference type="Proteomes" id="UP000064967">
    <property type="component" value="Chromosome"/>
</dbReference>
<evidence type="ECO:0000313" key="5">
    <source>
        <dbReference type="Proteomes" id="UP000064967"/>
    </source>
</evidence>
<sequence>MQFGTAATITRVGRDYRPYRWRLDALLSASIKGGPDGTEIVQQSHDIRIDVPYALNGKVRLQPGIFFDRTINSGYFGLGNASKAVTDANGEVGRRYQFKHQELRARLNLRSPIAQDFSVAYGVQIRYLNPHSYEGSKLEEDAEARTDDGAPLIYGLRPLDIGILSGGLIYDTRDDEIYPTRGAYDLVGVRLAGATPTSSDVYWGGFNFILRRYARLGGPFVLAGRLFGDFMAGHVPFYDLSQGGGFIAVDLPGGPQGIRGVPNGRYSGLVKMVGNVELRGWLLNFKIAGEKFKVGPDVFFDMGRVWNSYSFNDPADGDGPGLKFGVGGGVHVLWGTAALFRVELAYSPDASAANPGFPIGIYVADSVMF</sequence>
<dbReference type="InterPro" id="IPR000184">
    <property type="entry name" value="Bac_surfAg_D15"/>
</dbReference>
<gene>
    <name evidence="4" type="ORF">AKJ09_09163</name>
</gene>
<comment type="subcellular location">
    <subcellularLocation>
        <location evidence="1">Membrane</location>
    </subcellularLocation>
</comment>
<name>A0A0K1QAQ1_9BACT</name>
<dbReference type="EMBL" id="CP012333">
    <property type="protein sequence ID" value="AKV02500.1"/>
    <property type="molecule type" value="Genomic_DNA"/>
</dbReference>
<organism evidence="4 5">
    <name type="scientific">Labilithrix luteola</name>
    <dbReference type="NCBI Taxonomy" id="1391654"/>
    <lineage>
        <taxon>Bacteria</taxon>
        <taxon>Pseudomonadati</taxon>
        <taxon>Myxococcota</taxon>
        <taxon>Polyangia</taxon>
        <taxon>Polyangiales</taxon>
        <taxon>Labilitrichaceae</taxon>
        <taxon>Labilithrix</taxon>
    </lineage>
</organism>
<proteinExistence type="predicted"/>